<evidence type="ECO:0008006" key="4">
    <source>
        <dbReference type="Google" id="ProtNLM"/>
    </source>
</evidence>
<evidence type="ECO:0000313" key="3">
    <source>
        <dbReference type="Proteomes" id="UP001486888"/>
    </source>
</evidence>
<proteinExistence type="predicted"/>
<name>A0AAU6WI44_9MICC</name>
<organism evidence="2 3">
    <name type="scientific">Glutamicibacter ectropisis</name>
    <dbReference type="NCBI Taxonomy" id="3046593"/>
    <lineage>
        <taxon>Bacteria</taxon>
        <taxon>Bacillati</taxon>
        <taxon>Actinomycetota</taxon>
        <taxon>Actinomycetes</taxon>
        <taxon>Micrococcales</taxon>
        <taxon>Micrococcaceae</taxon>
        <taxon>Glutamicibacter</taxon>
    </lineage>
</organism>
<feature type="transmembrane region" description="Helical" evidence="1">
    <location>
        <begin position="14"/>
        <end position="37"/>
    </location>
</feature>
<protein>
    <recommendedName>
        <fullName evidence="4">ABC transporter permease</fullName>
    </recommendedName>
</protein>
<keyword evidence="3" id="KW-1185">Reference proteome</keyword>
<evidence type="ECO:0000313" key="2">
    <source>
        <dbReference type="EMBL" id="XAO46728.1"/>
    </source>
</evidence>
<reference evidence="2 3" key="1">
    <citation type="submission" date="2023-05" db="EMBL/GenBank/DDBJ databases">
        <title>Glutamicibacter sp. B1, complete genome.</title>
        <authorList>
            <person name="Long Y.H."/>
            <person name="Fang T."/>
            <person name="Li X.Y."/>
        </authorList>
    </citation>
    <scope>NUCLEOTIDE SEQUENCE [LARGE SCALE GENOMIC DNA]</scope>
    <source>
        <strain evidence="2 3">B1</strain>
    </source>
</reference>
<dbReference type="KEGG" id="gey:QMQ05_04135"/>
<keyword evidence="1" id="KW-0812">Transmembrane</keyword>
<accession>A0AAU6WI44</accession>
<dbReference type="EMBL" id="CP125942">
    <property type="protein sequence ID" value="XAO46728.1"/>
    <property type="molecule type" value="Genomic_DNA"/>
</dbReference>
<feature type="transmembrane region" description="Helical" evidence="1">
    <location>
        <begin position="165"/>
        <end position="188"/>
    </location>
</feature>
<sequence>MTSPVSTPTPHTKWPVAVVIGVAASIALAIIVLAFLWPGKTAEARNLPVSISGDQAKVSALENATGTNETFDFIPAADRDEAIDQIESQETYGAIVLGSGTEVPEVLTAPAASAVSAQMLTGVATQLQAQVSQQVAQAGGDPTAVKVAVTPVVSYSEHDSNGSGLASASFPMAIGGMIGGVLISLLITGPVRRLAAVASFAVAAGVVVAFIMQTWFQYLQGDFWINALAMGLTMMATASFIVGCTSLVGRAGIGIGAVLTMFVGNPLSGATMPWQFLAAPWGVIGQYMVPGASGSLIRSLSYFPEASTAQQWWTLGAWALVGIVLTLIGHFRAKESMHVPESTLETPHAGKHAS</sequence>
<feature type="transmembrane region" description="Helical" evidence="1">
    <location>
        <begin position="194"/>
        <end position="216"/>
    </location>
</feature>
<dbReference type="Proteomes" id="UP001486888">
    <property type="component" value="Chromosome"/>
</dbReference>
<dbReference type="RefSeq" id="WP_345473255.1">
    <property type="nucleotide sequence ID" value="NZ_CP125942.1"/>
</dbReference>
<keyword evidence="1" id="KW-1133">Transmembrane helix</keyword>
<gene>
    <name evidence="2" type="ORF">QMQ05_04135</name>
</gene>
<keyword evidence="1" id="KW-0472">Membrane</keyword>
<feature type="transmembrane region" description="Helical" evidence="1">
    <location>
        <begin position="223"/>
        <end position="241"/>
    </location>
</feature>
<dbReference type="AlphaFoldDB" id="A0AAU6WI44"/>
<feature type="transmembrane region" description="Helical" evidence="1">
    <location>
        <begin position="309"/>
        <end position="328"/>
    </location>
</feature>
<evidence type="ECO:0000256" key="1">
    <source>
        <dbReference type="SAM" id="Phobius"/>
    </source>
</evidence>